<evidence type="ECO:0000313" key="2">
    <source>
        <dbReference type="Proteomes" id="UP000784294"/>
    </source>
</evidence>
<comment type="caution">
    <text evidence="1">The sequence shown here is derived from an EMBL/GenBank/DDBJ whole genome shotgun (WGS) entry which is preliminary data.</text>
</comment>
<gene>
    <name evidence="1" type="ORF">PXEA_LOCUS11165</name>
</gene>
<accession>A0A448WQM4</accession>
<dbReference type="AlphaFoldDB" id="A0A448WQM4"/>
<name>A0A448WQM4_9PLAT</name>
<organism evidence="1 2">
    <name type="scientific">Protopolystoma xenopodis</name>
    <dbReference type="NCBI Taxonomy" id="117903"/>
    <lineage>
        <taxon>Eukaryota</taxon>
        <taxon>Metazoa</taxon>
        <taxon>Spiralia</taxon>
        <taxon>Lophotrochozoa</taxon>
        <taxon>Platyhelminthes</taxon>
        <taxon>Monogenea</taxon>
        <taxon>Polyopisthocotylea</taxon>
        <taxon>Polystomatidea</taxon>
        <taxon>Polystomatidae</taxon>
        <taxon>Protopolystoma</taxon>
    </lineage>
</organism>
<dbReference type="EMBL" id="CAAALY010033940">
    <property type="protein sequence ID" value="VEL17725.1"/>
    <property type="molecule type" value="Genomic_DNA"/>
</dbReference>
<keyword evidence="2" id="KW-1185">Reference proteome</keyword>
<evidence type="ECO:0000313" key="1">
    <source>
        <dbReference type="EMBL" id="VEL17725.1"/>
    </source>
</evidence>
<sequence>MLLIILTAWTARSFISSGFTWCLPFTLIRPLVWSFAANWRVPRCLAFLLHSGPNIILSHSFAPTLSSTPSSSDVRPSNPRGIQLSDPCVALYAVFQLGRQFSKYACNKGILMPARTFGFIAQYQ</sequence>
<dbReference type="Proteomes" id="UP000784294">
    <property type="component" value="Unassembled WGS sequence"/>
</dbReference>
<protein>
    <submittedName>
        <fullName evidence="1">Uncharacterized protein</fullName>
    </submittedName>
</protein>
<reference evidence="1" key="1">
    <citation type="submission" date="2018-11" db="EMBL/GenBank/DDBJ databases">
        <authorList>
            <consortium name="Pathogen Informatics"/>
        </authorList>
    </citation>
    <scope>NUCLEOTIDE SEQUENCE</scope>
</reference>
<proteinExistence type="predicted"/>